<evidence type="ECO:0000313" key="2">
    <source>
        <dbReference type="EMBL" id="KKT39134.1"/>
    </source>
</evidence>
<dbReference type="EMBL" id="LCHM01000001">
    <property type="protein sequence ID" value="KKT39134.1"/>
    <property type="molecule type" value="Genomic_DNA"/>
</dbReference>
<evidence type="ECO:0000313" key="3">
    <source>
        <dbReference type="Proteomes" id="UP000034617"/>
    </source>
</evidence>
<feature type="transmembrane region" description="Helical" evidence="1">
    <location>
        <begin position="296"/>
        <end position="319"/>
    </location>
</feature>
<feature type="transmembrane region" description="Helical" evidence="1">
    <location>
        <begin position="357"/>
        <end position="374"/>
    </location>
</feature>
<feature type="transmembrane region" description="Helical" evidence="1">
    <location>
        <begin position="150"/>
        <end position="168"/>
    </location>
</feature>
<feature type="transmembrane region" description="Helical" evidence="1">
    <location>
        <begin position="66"/>
        <end position="83"/>
    </location>
</feature>
<proteinExistence type="predicted"/>
<keyword evidence="1" id="KW-0472">Membrane</keyword>
<keyword evidence="1" id="KW-1133">Transmembrane helix</keyword>
<organism evidence="2 3">
    <name type="scientific">Candidatus Gottesmanbacteria bacterium GW2011_GWB1_44_11c</name>
    <dbReference type="NCBI Taxonomy" id="1618447"/>
    <lineage>
        <taxon>Bacteria</taxon>
        <taxon>Candidatus Gottesmaniibacteriota</taxon>
    </lineage>
</organism>
<feature type="transmembrane region" description="Helical" evidence="1">
    <location>
        <begin position="121"/>
        <end position="138"/>
    </location>
</feature>
<name>A0A0G1JUL5_9BACT</name>
<gene>
    <name evidence="2" type="ORF">UW22_C0001G0045</name>
</gene>
<keyword evidence="1" id="KW-0812">Transmembrane</keyword>
<evidence type="ECO:0008006" key="4">
    <source>
        <dbReference type="Google" id="ProtNLM"/>
    </source>
</evidence>
<comment type="caution">
    <text evidence="2">The sequence shown here is derived from an EMBL/GenBank/DDBJ whole genome shotgun (WGS) entry which is preliminary data.</text>
</comment>
<feature type="transmembrane region" description="Helical" evidence="1">
    <location>
        <begin position="206"/>
        <end position="224"/>
    </location>
</feature>
<feature type="transmembrane region" description="Helical" evidence="1">
    <location>
        <begin position="266"/>
        <end position="284"/>
    </location>
</feature>
<feature type="transmembrane region" description="Helical" evidence="1">
    <location>
        <begin position="506"/>
        <end position="524"/>
    </location>
</feature>
<reference evidence="2 3" key="1">
    <citation type="journal article" date="2015" name="Nature">
        <title>rRNA introns, odd ribosomes, and small enigmatic genomes across a large radiation of phyla.</title>
        <authorList>
            <person name="Brown C.T."/>
            <person name="Hug L.A."/>
            <person name="Thomas B.C."/>
            <person name="Sharon I."/>
            <person name="Castelle C.J."/>
            <person name="Singh A."/>
            <person name="Wilkins M.J."/>
            <person name="Williams K.H."/>
            <person name="Banfield J.F."/>
        </authorList>
    </citation>
    <scope>NUCLEOTIDE SEQUENCE [LARGE SCALE GENOMIC DNA]</scope>
</reference>
<dbReference type="Proteomes" id="UP000034617">
    <property type="component" value="Unassembled WGS sequence"/>
</dbReference>
<accession>A0A0G1JUL5</accession>
<protein>
    <recommendedName>
        <fullName evidence="4">Membrane protein 6-pyruvoyl-tetrahydropterin synthase-related domain-containing protein</fullName>
    </recommendedName>
</protein>
<dbReference type="AlphaFoldDB" id="A0A0G1JUL5"/>
<sequence length="538" mass="62132">MKNRKIVFGIFIVFLFTVFASSPFFRKEYIPTHDGEYHIIRFIEFYRMISEGYLIPRWAPNMNSGYGIPIFLFHYPLPNYIGAIIQRIGFHAVDAFKISLAFGYISSGIFSFLWLKKLFHVKAATVGAISAAFVPYWFVDLYVRGSVGEVWAIAFVFAGLMFCEYGMFIPFSFAIAGLVLSHNILAMLFIPFLFGVALLRNKRYTIGILIGILLSSYFWIPAIAESVYVVGLNTVQVQEHFAEAYELIIPSWGTALSGQMFSGNKMSLQIGIVPLLIFFMSIFVSVKEKGKEINRFYRYVAMVCIFAVIFTLSWTFLLWKYIPFLQYVQYPWRFLSFVIPATAFTGAYVSYHFRMRIASIIIIFLSVIFSYSYTRPVVYSPRDGYYYMSRKNFTDGTSSMGNSFSTIWTGWKNKRSEYLLRVVNGKVKGSFSKNSYLDKQFIVASETGAQVDIPILYFPGWAVRVDNQSIGIEYQIDGTIRFFVPSGEHRVRVVFSRTLMRKFADTLSILVLVWLTLWGILGVYENRHRHISFLWRPH</sequence>
<feature type="transmembrane region" description="Helical" evidence="1">
    <location>
        <begin position="331"/>
        <end position="350"/>
    </location>
</feature>
<evidence type="ECO:0000256" key="1">
    <source>
        <dbReference type="SAM" id="Phobius"/>
    </source>
</evidence>
<feature type="transmembrane region" description="Helical" evidence="1">
    <location>
        <begin position="95"/>
        <end position="115"/>
    </location>
</feature>
<feature type="transmembrane region" description="Helical" evidence="1">
    <location>
        <begin position="174"/>
        <end position="199"/>
    </location>
</feature>